<organism evidence="1 2">
    <name type="scientific">Phyllobacterium phragmitis</name>
    <dbReference type="NCBI Taxonomy" id="2670329"/>
    <lineage>
        <taxon>Bacteria</taxon>
        <taxon>Pseudomonadati</taxon>
        <taxon>Pseudomonadota</taxon>
        <taxon>Alphaproteobacteria</taxon>
        <taxon>Hyphomicrobiales</taxon>
        <taxon>Phyllobacteriaceae</taxon>
        <taxon>Phyllobacterium</taxon>
    </lineage>
</organism>
<accession>A0ABQ0H562</accession>
<reference evidence="1 2" key="1">
    <citation type="submission" date="2024-10" db="EMBL/GenBank/DDBJ databases">
        <title>Isolation, draft genome sequencing and identification of Phyllobacterium sp. NSA23, isolated from leaf soil.</title>
        <authorList>
            <person name="Akita H."/>
        </authorList>
    </citation>
    <scope>NUCLEOTIDE SEQUENCE [LARGE SCALE GENOMIC DNA]</scope>
    <source>
        <strain evidence="1 2">NSA23</strain>
    </source>
</reference>
<keyword evidence="2" id="KW-1185">Reference proteome</keyword>
<comment type="caution">
    <text evidence="1">The sequence shown here is derived from an EMBL/GenBank/DDBJ whole genome shotgun (WGS) entry which is preliminary data.</text>
</comment>
<dbReference type="Proteomes" id="UP001628091">
    <property type="component" value="Unassembled WGS sequence"/>
</dbReference>
<dbReference type="EMBL" id="BAAFZP010000002">
    <property type="protein sequence ID" value="GAB1584050.1"/>
    <property type="molecule type" value="Genomic_DNA"/>
</dbReference>
<proteinExistence type="predicted"/>
<gene>
    <name evidence="1" type="ORF">PPNSA23_39930</name>
</gene>
<evidence type="ECO:0000313" key="2">
    <source>
        <dbReference type="Proteomes" id="UP001628091"/>
    </source>
</evidence>
<name>A0ABQ0H562_9HYPH</name>
<evidence type="ECO:0000313" key="1">
    <source>
        <dbReference type="EMBL" id="GAB1584050.1"/>
    </source>
</evidence>
<protein>
    <submittedName>
        <fullName evidence="1">Uncharacterized protein</fullName>
    </submittedName>
</protein>
<sequence length="79" mass="8746">MNKDDIPPPKLPADDPDRCLECQEALEIAFQDLIERAVNAGWNEAEACNAIIELADHHALAMIENDFLAEQIAAIFKKG</sequence>